<evidence type="ECO:0000313" key="8">
    <source>
        <dbReference type="Proteomes" id="UP000185746"/>
    </source>
</evidence>
<dbReference type="PANTHER" id="PTHR43303:SF4">
    <property type="entry name" value="NADPH DEHYDROGENASE C23G7.10C-RELATED"/>
    <property type="match status" value="1"/>
</dbReference>
<evidence type="ECO:0000256" key="2">
    <source>
        <dbReference type="ARBA" id="ARBA00022630"/>
    </source>
</evidence>
<dbReference type="PANTHER" id="PTHR43303">
    <property type="entry name" value="NADPH DEHYDROGENASE C23G7.10C-RELATED"/>
    <property type="match status" value="1"/>
</dbReference>
<keyword evidence="3" id="KW-0288">FMN</keyword>
<dbReference type="InterPro" id="IPR013785">
    <property type="entry name" value="Aldolase_TIM"/>
</dbReference>
<evidence type="ECO:0000313" key="7">
    <source>
        <dbReference type="EMBL" id="AOV07483.1"/>
    </source>
</evidence>
<evidence type="ECO:0000256" key="4">
    <source>
        <dbReference type="ARBA" id="ARBA00022857"/>
    </source>
</evidence>
<feature type="domain" description="NADH:flavin oxidoreductase/NADH oxidase N-terminal" evidence="6">
    <location>
        <begin position="4"/>
        <end position="322"/>
    </location>
</feature>
<dbReference type="EMBL" id="CP017560">
    <property type="protein sequence ID" value="AOV07483.1"/>
    <property type="molecule type" value="Genomic_DNA"/>
</dbReference>
<dbReference type="Proteomes" id="UP000185746">
    <property type="component" value="Chromosome"/>
</dbReference>
<evidence type="ECO:0000259" key="6">
    <source>
        <dbReference type="Pfam" id="PF00724"/>
    </source>
</evidence>
<sequence length="359" mass="40244">MSLLFTPYEIRGTVLKNRVVMSPMCMNASFGADGYTSNWHQVHYASRAMGGVGLVMIESTAVNPNGRIKMHDIGIWDDKFVPGLRTIVDAVHDSDSKIAVQLAHAGRKALVDGSIIGPSPLPFQDDMKMPIEMTVEMIKDTIEEFKQATIRSKEAGFDVIELHGAHGYLINQFLSPLSNKRTDEYGGSRENRFRFLKEIIKEVRSVWDQGLFVRISADEYHPEGNTMDDFVYFSEQMKTLGVDLIDCSSGAVVPAKIDVFPGYQVPLAEKIKKYADVPTGAVGLITDALQAEEIVKNNRADLVFLAREFLRDPYWPLRAAAKLGISLEPPAQYRRAWNEILPNNYGSVNERWYPGKEPV</sequence>
<keyword evidence="4" id="KW-0521">NADP</keyword>
<keyword evidence="8" id="KW-1185">Reference proteome</keyword>
<dbReference type="AlphaFoldDB" id="A0A1D8JFL0"/>
<evidence type="ECO:0000256" key="3">
    <source>
        <dbReference type="ARBA" id="ARBA00022643"/>
    </source>
</evidence>
<dbReference type="InterPro" id="IPR044152">
    <property type="entry name" value="YqjM-like"/>
</dbReference>
<keyword evidence="2" id="KW-0285">Flavoprotein</keyword>
<dbReference type="GO" id="GO:0050661">
    <property type="term" value="F:NADP binding"/>
    <property type="evidence" value="ECO:0007669"/>
    <property type="project" value="InterPro"/>
</dbReference>
<reference evidence="7 8" key="1">
    <citation type="submission" date="2016-09" db="EMBL/GenBank/DDBJ databases">
        <title>Complete genome sequence of the Lysinibacillus sphaericus LMG 22257, a specie of Bacillus with ureolytic activity that can effectively biodeposit calcium carbonate.</title>
        <authorList>
            <person name="Yan W."/>
        </authorList>
    </citation>
    <scope>NUCLEOTIDE SEQUENCE [LARGE SCALE GENOMIC DNA]</scope>
    <source>
        <strain evidence="7 8">LMG 22257</strain>
    </source>
</reference>
<dbReference type="KEGG" id="surl:BI350_08000"/>
<proteinExistence type="predicted"/>
<dbReference type="Gene3D" id="3.20.20.70">
    <property type="entry name" value="Aldolase class I"/>
    <property type="match status" value="1"/>
</dbReference>
<evidence type="ECO:0000256" key="1">
    <source>
        <dbReference type="ARBA" id="ARBA00001917"/>
    </source>
</evidence>
<dbReference type="SUPFAM" id="SSF51395">
    <property type="entry name" value="FMN-linked oxidoreductases"/>
    <property type="match status" value="1"/>
</dbReference>
<dbReference type="Pfam" id="PF00724">
    <property type="entry name" value="Oxidored_FMN"/>
    <property type="match status" value="1"/>
</dbReference>
<dbReference type="CDD" id="cd02932">
    <property type="entry name" value="OYE_YqiM_FMN"/>
    <property type="match status" value="1"/>
</dbReference>
<dbReference type="InterPro" id="IPR001155">
    <property type="entry name" value="OxRdtase_FMN_N"/>
</dbReference>
<comment type="cofactor">
    <cofactor evidence="1">
        <name>FMN</name>
        <dbReference type="ChEBI" id="CHEBI:58210"/>
    </cofactor>
</comment>
<dbReference type="NCBIfam" id="NF010047">
    <property type="entry name" value="PRK13523.1"/>
    <property type="match status" value="1"/>
</dbReference>
<dbReference type="GO" id="GO:0010181">
    <property type="term" value="F:FMN binding"/>
    <property type="evidence" value="ECO:0007669"/>
    <property type="project" value="InterPro"/>
</dbReference>
<protein>
    <submittedName>
        <fullName evidence="7">NADPH dehydrogenase NamA</fullName>
    </submittedName>
</protein>
<keyword evidence="5" id="KW-0560">Oxidoreductase</keyword>
<gene>
    <name evidence="7" type="ORF">BI350_08000</name>
</gene>
<dbReference type="GO" id="GO:0003959">
    <property type="term" value="F:NADPH dehydrogenase activity"/>
    <property type="evidence" value="ECO:0007669"/>
    <property type="project" value="InterPro"/>
</dbReference>
<name>A0A1D8JFL0_9BACL</name>
<organism evidence="7 8">
    <name type="scientific">Sporosarcina ureilytica</name>
    <dbReference type="NCBI Taxonomy" id="298596"/>
    <lineage>
        <taxon>Bacteria</taxon>
        <taxon>Bacillati</taxon>
        <taxon>Bacillota</taxon>
        <taxon>Bacilli</taxon>
        <taxon>Bacillales</taxon>
        <taxon>Caryophanaceae</taxon>
        <taxon>Sporosarcina</taxon>
    </lineage>
</organism>
<accession>A0A1D8JFL0</accession>
<evidence type="ECO:0000256" key="5">
    <source>
        <dbReference type="ARBA" id="ARBA00023002"/>
    </source>
</evidence>